<evidence type="ECO:0000256" key="8">
    <source>
        <dbReference type="ARBA" id="ARBA00022741"/>
    </source>
</evidence>
<keyword evidence="8 18" id="KW-0547">Nucleotide-binding</keyword>
<accession>A0AAD5K066</accession>
<dbReference type="PROSITE" id="PS01047">
    <property type="entry name" value="HMA_1"/>
    <property type="match status" value="4"/>
</dbReference>
<keyword evidence="4" id="KW-0813">Transport</keyword>
<reference evidence="20" key="1">
    <citation type="journal article" date="2022" name="IScience">
        <title>Evolution of zygomycete secretomes and the origins of terrestrial fungal ecologies.</title>
        <authorList>
            <person name="Chang Y."/>
            <person name="Wang Y."/>
            <person name="Mondo S."/>
            <person name="Ahrendt S."/>
            <person name="Andreopoulos W."/>
            <person name="Barry K."/>
            <person name="Beard J."/>
            <person name="Benny G.L."/>
            <person name="Blankenship S."/>
            <person name="Bonito G."/>
            <person name="Cuomo C."/>
            <person name="Desiro A."/>
            <person name="Gervers K.A."/>
            <person name="Hundley H."/>
            <person name="Kuo A."/>
            <person name="LaButti K."/>
            <person name="Lang B.F."/>
            <person name="Lipzen A."/>
            <person name="O'Donnell K."/>
            <person name="Pangilinan J."/>
            <person name="Reynolds N."/>
            <person name="Sandor L."/>
            <person name="Smith M.E."/>
            <person name="Tsang A."/>
            <person name="Grigoriev I.V."/>
            <person name="Stajich J.E."/>
            <person name="Spatafora J.W."/>
        </authorList>
    </citation>
    <scope>NUCLEOTIDE SEQUENCE</scope>
    <source>
        <strain evidence="20">RSA 2281</strain>
    </source>
</reference>
<feature type="transmembrane region" description="Helical" evidence="18">
    <location>
        <begin position="710"/>
        <end position="733"/>
    </location>
</feature>
<feature type="transmembrane region" description="Helical" evidence="18">
    <location>
        <begin position="430"/>
        <end position="452"/>
    </location>
</feature>
<feature type="domain" description="HMA" evidence="19">
    <location>
        <begin position="306"/>
        <end position="372"/>
    </location>
</feature>
<feature type="transmembrane region" description="Helical" evidence="18">
    <location>
        <begin position="663"/>
        <end position="690"/>
    </location>
</feature>
<dbReference type="InterPro" id="IPR036163">
    <property type="entry name" value="HMA_dom_sf"/>
</dbReference>
<dbReference type="SUPFAM" id="SSF81653">
    <property type="entry name" value="Calcium ATPase, transduction domain A"/>
    <property type="match status" value="1"/>
</dbReference>
<dbReference type="CDD" id="cd02094">
    <property type="entry name" value="P-type_ATPase_Cu-like"/>
    <property type="match status" value="1"/>
</dbReference>
<dbReference type="GO" id="GO:0016020">
    <property type="term" value="C:membrane"/>
    <property type="evidence" value="ECO:0007669"/>
    <property type="project" value="UniProtKB-SubCell"/>
</dbReference>
<dbReference type="Proteomes" id="UP001209540">
    <property type="component" value="Unassembled WGS sequence"/>
</dbReference>
<feature type="transmembrane region" description="Helical" evidence="18">
    <location>
        <begin position="503"/>
        <end position="522"/>
    </location>
</feature>
<dbReference type="PROSITE" id="PS00154">
    <property type="entry name" value="ATPASE_E1_E2"/>
    <property type="match status" value="1"/>
</dbReference>
<dbReference type="NCBIfam" id="TIGR01525">
    <property type="entry name" value="ATPase-IB_hvy"/>
    <property type="match status" value="1"/>
</dbReference>
<feature type="transmembrane region" description="Helical" evidence="18">
    <location>
        <begin position="473"/>
        <end position="491"/>
    </location>
</feature>
<keyword evidence="11" id="KW-0460">Magnesium</keyword>
<dbReference type="SFLD" id="SFLDF00027">
    <property type="entry name" value="p-type_atpase"/>
    <property type="match status" value="1"/>
</dbReference>
<evidence type="ECO:0000256" key="15">
    <source>
        <dbReference type="ARBA" id="ARBA00023065"/>
    </source>
</evidence>
<dbReference type="Pfam" id="PF00702">
    <property type="entry name" value="Hydrolase"/>
    <property type="match status" value="1"/>
</dbReference>
<keyword evidence="9" id="KW-0187">Copper transport</keyword>
<evidence type="ECO:0000256" key="18">
    <source>
        <dbReference type="RuleBase" id="RU362081"/>
    </source>
</evidence>
<evidence type="ECO:0000256" key="17">
    <source>
        <dbReference type="ARBA" id="ARBA00080126"/>
    </source>
</evidence>
<evidence type="ECO:0000256" key="14">
    <source>
        <dbReference type="ARBA" id="ARBA00023008"/>
    </source>
</evidence>
<name>A0AAD5K066_9FUNG</name>
<dbReference type="PRINTS" id="PR00942">
    <property type="entry name" value="CUATPASEI"/>
</dbReference>
<dbReference type="NCBIfam" id="TIGR01494">
    <property type="entry name" value="ATPase_P-type"/>
    <property type="match status" value="2"/>
</dbReference>
<evidence type="ECO:0000256" key="10">
    <source>
        <dbReference type="ARBA" id="ARBA00022840"/>
    </source>
</evidence>
<dbReference type="SUPFAM" id="SSF56784">
    <property type="entry name" value="HAD-like"/>
    <property type="match status" value="1"/>
</dbReference>
<comment type="similarity">
    <text evidence="2 18">Belongs to the cation transport ATPase (P-type) (TC 3.A.3) family. Type IB subfamily.</text>
</comment>
<evidence type="ECO:0000256" key="16">
    <source>
        <dbReference type="ARBA" id="ARBA00023136"/>
    </source>
</evidence>
<dbReference type="FunFam" id="2.70.150.10:FF:000002">
    <property type="entry name" value="Copper-transporting ATPase 1, putative"/>
    <property type="match status" value="1"/>
</dbReference>
<evidence type="ECO:0000259" key="19">
    <source>
        <dbReference type="PROSITE" id="PS50846"/>
    </source>
</evidence>
<evidence type="ECO:0000256" key="13">
    <source>
        <dbReference type="ARBA" id="ARBA00022989"/>
    </source>
</evidence>
<dbReference type="SFLD" id="SFLDG00002">
    <property type="entry name" value="C1.7:_P-type_atpase_like"/>
    <property type="match status" value="1"/>
</dbReference>
<evidence type="ECO:0000256" key="11">
    <source>
        <dbReference type="ARBA" id="ARBA00022842"/>
    </source>
</evidence>
<keyword evidence="14" id="KW-0186">Copper</keyword>
<organism evidence="20 21">
    <name type="scientific">Phascolomyces articulosus</name>
    <dbReference type="NCBI Taxonomy" id="60185"/>
    <lineage>
        <taxon>Eukaryota</taxon>
        <taxon>Fungi</taxon>
        <taxon>Fungi incertae sedis</taxon>
        <taxon>Mucoromycota</taxon>
        <taxon>Mucoromycotina</taxon>
        <taxon>Mucoromycetes</taxon>
        <taxon>Mucorales</taxon>
        <taxon>Lichtheimiaceae</taxon>
        <taxon>Phascolomyces</taxon>
    </lineage>
</organism>
<evidence type="ECO:0000256" key="4">
    <source>
        <dbReference type="ARBA" id="ARBA00022448"/>
    </source>
</evidence>
<feature type="domain" description="HMA" evidence="19">
    <location>
        <begin position="45"/>
        <end position="111"/>
    </location>
</feature>
<comment type="caution">
    <text evidence="20">The sequence shown here is derived from an EMBL/GenBank/DDBJ whole genome shotgun (WGS) entry which is preliminary data.</text>
</comment>
<dbReference type="InterPro" id="IPR023298">
    <property type="entry name" value="ATPase_P-typ_TM_dom_sf"/>
</dbReference>
<keyword evidence="5 18" id="KW-0812">Transmembrane</keyword>
<proteinExistence type="inferred from homology"/>
<feature type="domain" description="HMA" evidence="19">
    <location>
        <begin position="122"/>
        <end position="188"/>
    </location>
</feature>
<dbReference type="GO" id="GO:0016887">
    <property type="term" value="F:ATP hydrolysis activity"/>
    <property type="evidence" value="ECO:0007669"/>
    <property type="project" value="InterPro"/>
</dbReference>
<dbReference type="FunFam" id="3.30.70.100:FF:000043">
    <property type="entry name" value="Copper-transporting ATPase 2"/>
    <property type="match status" value="1"/>
</dbReference>
<dbReference type="InterPro" id="IPR027256">
    <property type="entry name" value="P-typ_ATPase_IB"/>
</dbReference>
<dbReference type="InterPro" id="IPR001757">
    <property type="entry name" value="P_typ_ATPase"/>
</dbReference>
<dbReference type="Gene3D" id="2.70.150.10">
    <property type="entry name" value="Calcium-transporting ATPase, cytoplasmic transduction domain A"/>
    <property type="match status" value="1"/>
</dbReference>
<dbReference type="FunFam" id="3.30.70.100:FF:000001">
    <property type="entry name" value="ATPase copper transporting beta"/>
    <property type="match status" value="3"/>
</dbReference>
<dbReference type="GO" id="GO:0012505">
    <property type="term" value="C:endomembrane system"/>
    <property type="evidence" value="ECO:0007669"/>
    <property type="project" value="UniProtKB-SubCell"/>
</dbReference>
<dbReference type="Pfam" id="PF00122">
    <property type="entry name" value="E1-E2_ATPase"/>
    <property type="match status" value="1"/>
</dbReference>
<feature type="transmembrane region" description="Helical" evidence="18">
    <location>
        <begin position="397"/>
        <end position="418"/>
    </location>
</feature>
<dbReference type="InterPro" id="IPR044492">
    <property type="entry name" value="P_typ_ATPase_HD_dom"/>
</dbReference>
<keyword evidence="13 18" id="KW-1133">Transmembrane helix</keyword>
<dbReference type="InterPro" id="IPR036412">
    <property type="entry name" value="HAD-like_sf"/>
</dbReference>
<evidence type="ECO:0000256" key="6">
    <source>
        <dbReference type="ARBA" id="ARBA00022723"/>
    </source>
</evidence>
<evidence type="ECO:0000256" key="12">
    <source>
        <dbReference type="ARBA" id="ARBA00022967"/>
    </source>
</evidence>
<keyword evidence="12" id="KW-1278">Translocase</keyword>
<keyword evidence="16 18" id="KW-0472">Membrane</keyword>
<reference evidence="20" key="2">
    <citation type="submission" date="2023-02" db="EMBL/GenBank/DDBJ databases">
        <authorList>
            <consortium name="DOE Joint Genome Institute"/>
            <person name="Mondo S.J."/>
            <person name="Chang Y."/>
            <person name="Wang Y."/>
            <person name="Ahrendt S."/>
            <person name="Andreopoulos W."/>
            <person name="Barry K."/>
            <person name="Beard J."/>
            <person name="Benny G.L."/>
            <person name="Blankenship S."/>
            <person name="Bonito G."/>
            <person name="Cuomo C."/>
            <person name="Desiro A."/>
            <person name="Gervers K.A."/>
            <person name="Hundley H."/>
            <person name="Kuo A."/>
            <person name="LaButti K."/>
            <person name="Lang B.F."/>
            <person name="Lipzen A."/>
            <person name="O'Donnell K."/>
            <person name="Pangilinan J."/>
            <person name="Reynolds N."/>
            <person name="Sandor L."/>
            <person name="Smith M.W."/>
            <person name="Tsang A."/>
            <person name="Grigoriev I.V."/>
            <person name="Stajich J.E."/>
            <person name="Spatafora J.W."/>
        </authorList>
    </citation>
    <scope>NUCLEOTIDE SEQUENCE</scope>
    <source>
        <strain evidence="20">RSA 2281</strain>
    </source>
</reference>
<dbReference type="EC" id="7.2.2.8" evidence="3"/>
<dbReference type="Gene3D" id="3.40.1110.10">
    <property type="entry name" value="Calcium-transporting ATPase, cytoplasmic domain N"/>
    <property type="match status" value="2"/>
</dbReference>
<dbReference type="InterPro" id="IPR006121">
    <property type="entry name" value="HMA_dom"/>
</dbReference>
<evidence type="ECO:0000313" key="21">
    <source>
        <dbReference type="Proteomes" id="UP001209540"/>
    </source>
</evidence>
<dbReference type="PRINTS" id="PR00119">
    <property type="entry name" value="CATATPASE"/>
</dbReference>
<dbReference type="InterPro" id="IPR059000">
    <property type="entry name" value="ATPase_P-type_domA"/>
</dbReference>
<dbReference type="InterPro" id="IPR023214">
    <property type="entry name" value="HAD_sf"/>
</dbReference>
<dbReference type="GO" id="GO:0005507">
    <property type="term" value="F:copper ion binding"/>
    <property type="evidence" value="ECO:0007669"/>
    <property type="project" value="InterPro"/>
</dbReference>
<dbReference type="SFLD" id="SFLDS00003">
    <property type="entry name" value="Haloacid_Dehalogenase"/>
    <property type="match status" value="1"/>
</dbReference>
<evidence type="ECO:0000256" key="3">
    <source>
        <dbReference type="ARBA" id="ARBA00012517"/>
    </source>
</evidence>
<dbReference type="NCBIfam" id="TIGR00003">
    <property type="entry name" value="copper ion binding protein"/>
    <property type="match status" value="4"/>
</dbReference>
<dbReference type="Gene3D" id="3.30.70.100">
    <property type="match status" value="4"/>
</dbReference>
<dbReference type="Pfam" id="PF00403">
    <property type="entry name" value="HMA"/>
    <property type="match status" value="4"/>
</dbReference>
<dbReference type="InterPro" id="IPR008250">
    <property type="entry name" value="ATPase_P-typ_transduc_dom_A_sf"/>
</dbReference>
<dbReference type="PANTHER" id="PTHR43520">
    <property type="entry name" value="ATP7, ISOFORM B"/>
    <property type="match status" value="1"/>
</dbReference>
<dbReference type="GO" id="GO:0140581">
    <property type="term" value="F:P-type monovalent copper transporter activity"/>
    <property type="evidence" value="ECO:0007669"/>
    <property type="project" value="UniProtKB-EC"/>
</dbReference>
<keyword evidence="21" id="KW-1185">Reference proteome</keyword>
<evidence type="ECO:0000256" key="7">
    <source>
        <dbReference type="ARBA" id="ARBA00022737"/>
    </source>
</evidence>
<dbReference type="InterPro" id="IPR017969">
    <property type="entry name" value="Heavy-metal-associated_CS"/>
</dbReference>
<evidence type="ECO:0000313" key="20">
    <source>
        <dbReference type="EMBL" id="KAI9245215.1"/>
    </source>
</evidence>
<evidence type="ECO:0000256" key="2">
    <source>
        <dbReference type="ARBA" id="ARBA00006024"/>
    </source>
</evidence>
<dbReference type="AlphaFoldDB" id="A0AAD5K066"/>
<dbReference type="SUPFAM" id="SSF81665">
    <property type="entry name" value="Calcium ATPase, transmembrane domain M"/>
    <property type="match status" value="1"/>
</dbReference>
<gene>
    <name evidence="20" type="ORF">BDA99DRAFT_528267</name>
</gene>
<dbReference type="Gene3D" id="3.40.50.1000">
    <property type="entry name" value="HAD superfamily/HAD-like"/>
    <property type="match status" value="1"/>
</dbReference>
<dbReference type="InterPro" id="IPR018303">
    <property type="entry name" value="ATPase_P-typ_P_site"/>
</dbReference>
<dbReference type="SUPFAM" id="SSF55008">
    <property type="entry name" value="HMA, heavy metal-associated domain"/>
    <property type="match status" value="4"/>
</dbReference>
<dbReference type="CDD" id="cd00371">
    <property type="entry name" value="HMA"/>
    <property type="match status" value="4"/>
</dbReference>
<dbReference type="InterPro" id="IPR023299">
    <property type="entry name" value="ATPase_P-typ_cyto_dom_N"/>
</dbReference>
<evidence type="ECO:0000256" key="9">
    <source>
        <dbReference type="ARBA" id="ARBA00022796"/>
    </source>
</evidence>
<evidence type="ECO:0000256" key="1">
    <source>
        <dbReference type="ARBA" id="ARBA00004127"/>
    </source>
</evidence>
<feature type="domain" description="HMA" evidence="19">
    <location>
        <begin position="232"/>
        <end position="298"/>
    </location>
</feature>
<dbReference type="PROSITE" id="PS01229">
    <property type="entry name" value="COF_2"/>
    <property type="match status" value="1"/>
</dbReference>
<feature type="transmembrane region" description="Helical" evidence="18">
    <location>
        <begin position="1078"/>
        <end position="1101"/>
    </location>
</feature>
<evidence type="ECO:0000256" key="5">
    <source>
        <dbReference type="ARBA" id="ARBA00022692"/>
    </source>
</evidence>
<dbReference type="EMBL" id="JAIXMP010000053">
    <property type="protein sequence ID" value="KAI9245215.1"/>
    <property type="molecule type" value="Genomic_DNA"/>
</dbReference>
<dbReference type="InterPro" id="IPR006122">
    <property type="entry name" value="HMA_Cu_ion-bd"/>
</dbReference>
<keyword evidence="15" id="KW-0406">Ion transport</keyword>
<feature type="transmembrane region" description="Helical" evidence="18">
    <location>
        <begin position="1107"/>
        <end position="1126"/>
    </location>
</feature>
<comment type="subcellular location">
    <subcellularLocation>
        <location evidence="1">Endomembrane system</location>
        <topology evidence="1">Multi-pass membrane protein</topology>
    </subcellularLocation>
    <subcellularLocation>
        <location evidence="18">Membrane</location>
    </subcellularLocation>
</comment>
<sequence>MAPHTVNNTLEEIFTDQHYDTTATITTNNNNTNDDILLMAPTNTTCVTLPIEGMTCQSCVKSITQALNQLDGIHSVQVSLEEANVSIEYNATRLSQPTMIETIEDCGFDVPLQKTIQQPVSITTVLPVEGMTCQSCVKSITNALSGLPGVISVHVSLTDENATVVHDPSLLSKEAIVTVIEDCGFDVPTATTTATMSHPEDTIISMESSSTANPTLKKTTTTTISTTTASSSTGQLEVHGMTCASCVNSIERSISAQPGIVSIKVSLLAERTTVEYDATTTTLDQIAEWIEDVGFEAKPIIQKRDDTVQLQIFGMTCASCVHSIETGVGKIPGVQSIAVNLMTELAIIHYDNTVLGPRNLVEAIEDLGFDALISDNSKNAQLESLSKIREIKEWRTALWKSLIFSIPVFFIAMVMPMTSWGRQAIDALNILPGLYLTDILQLVLTVPVQFGVGKRFLKSAWVSMKHRSPTMDVLVSLSTLAAFIFSILSMFRAVCVQASHPPTVFFETSAVLIAFISMGRLLENLAKGQSSSALSKLMSLTPSTALMLTLDPETNAVTNEKRIPSELIQQDDLLKVLPGDKVPTDGTVYSGSSTLDESMVTGEVDAVIKKVGDTVIGGTVNGPGTFIMQATRVGSDTALSQIVKLVEDAQLSKAPIQGFTDVVAGYFVPTVILLGMSTLVIWGLLVVLLGVDRMPPMLQMEIENEADGNWFFICLKMCISVIIVACPCALGLATPTAVMVGTGVGAQNGVLFKGGAVLENGQRVNTIVFDKTGTLTQGKLQVTKTQSWIQDQMTKDQLLLLAAIAETHSEHLVGKAVVNQGKVLANVEVLENLATVSGFKSETGFGIECHLQVHDQGGSSLLSGLAHQGDHSAHLILVGNRRWLEDYNGILLTLDQAQEIETEEAQGHTCIVVGWNGVVAGYISMADVLKPEAKNVVATLHHMGMRTAMVTGDNVLTAQSIAQQVGIEEVHAGVSPSGKTQLVQEIQARPFVPLGADIQKKPSFWQSKKSKQTVVAMVGDGINDSPALAAASLGIALSSGTDVAIEAADVVLVKSDLSDVVAALDLSRTIFRRIRINLLWACIYNVIGIPLAMGIFMPWGYHLHPMMAGLAMAASSTSVVVSSLMLKWFWRKPTLVDDDDTTTASNKLPGFFSRTWEHVCRRIYRQDGYHVVATGNQAYDLENFPRTSSSSSSSPLLQQQP</sequence>
<protein>
    <recommendedName>
        <fullName evidence="3">P-type Cu(+) transporter</fullName>
        <ecNumber evidence="3">7.2.2.8</ecNumber>
    </recommendedName>
    <alternativeName>
        <fullName evidence="17">Cu(2+)-ATPase</fullName>
    </alternativeName>
</protein>
<dbReference type="PANTHER" id="PTHR43520:SF8">
    <property type="entry name" value="P-TYPE CU(+) TRANSPORTER"/>
    <property type="match status" value="1"/>
</dbReference>
<keyword evidence="7" id="KW-0677">Repeat</keyword>
<dbReference type="GO" id="GO:0005524">
    <property type="term" value="F:ATP binding"/>
    <property type="evidence" value="ECO:0007669"/>
    <property type="project" value="UniProtKB-UniRule"/>
</dbReference>
<dbReference type="GO" id="GO:0043682">
    <property type="term" value="F:P-type divalent copper transporter activity"/>
    <property type="evidence" value="ECO:0007669"/>
    <property type="project" value="TreeGrafter"/>
</dbReference>
<keyword evidence="6 18" id="KW-0479">Metal-binding</keyword>
<dbReference type="PROSITE" id="PS50846">
    <property type="entry name" value="HMA_2"/>
    <property type="match status" value="4"/>
</dbReference>
<dbReference type="GO" id="GO:0055070">
    <property type="term" value="P:copper ion homeostasis"/>
    <property type="evidence" value="ECO:0007669"/>
    <property type="project" value="TreeGrafter"/>
</dbReference>
<dbReference type="FunFam" id="3.40.50.1000:FF:000144">
    <property type="entry name" value="copper-transporting ATPase 1 isoform X2"/>
    <property type="match status" value="1"/>
</dbReference>
<keyword evidence="10 18" id="KW-0067">ATP-binding</keyword>